<evidence type="ECO:0000256" key="1">
    <source>
        <dbReference type="SAM" id="MobiDB-lite"/>
    </source>
</evidence>
<reference evidence="2 3" key="1">
    <citation type="submission" date="2019-12" db="EMBL/GenBank/DDBJ databases">
        <title>Complete genome sequence of Mycolicibacterium xenopi str. JCM15661T.</title>
        <authorList>
            <person name="Yoshida M."/>
            <person name="Fukano H."/>
            <person name="Asakura T."/>
            <person name="Hoshino Y."/>
        </authorList>
    </citation>
    <scope>NUCLEOTIDE SEQUENCE [LARGE SCALE GENOMIC DNA]</scope>
    <source>
        <strain evidence="2 3">JCM 15661T</strain>
    </source>
</reference>
<evidence type="ECO:0000313" key="3">
    <source>
        <dbReference type="Proteomes" id="UP000464624"/>
    </source>
</evidence>
<feature type="region of interest" description="Disordered" evidence="1">
    <location>
        <begin position="58"/>
        <end position="80"/>
    </location>
</feature>
<dbReference type="EMBL" id="AP022314">
    <property type="protein sequence ID" value="BBU24469.1"/>
    <property type="molecule type" value="Genomic_DNA"/>
</dbReference>
<organism evidence="2 3">
    <name type="scientific">Mycobacterium xenopi</name>
    <dbReference type="NCBI Taxonomy" id="1789"/>
    <lineage>
        <taxon>Bacteria</taxon>
        <taxon>Bacillati</taxon>
        <taxon>Actinomycetota</taxon>
        <taxon>Actinomycetes</taxon>
        <taxon>Mycobacteriales</taxon>
        <taxon>Mycobacteriaceae</taxon>
        <taxon>Mycobacterium</taxon>
    </lineage>
</organism>
<dbReference type="Proteomes" id="UP000464624">
    <property type="component" value="Chromosome"/>
</dbReference>
<name>A0AAD1H3F4_MYCXE</name>
<dbReference type="KEGG" id="mxe:MYXE_42590"/>
<proteinExistence type="predicted"/>
<sequence length="92" mass="10152">MAPQRSRSAYIEKIGGVTEVIAHVVRMVSGRVFASLRYSALRKFRLSAKRFHFASSPTAVPSAKVSDANNDEQPQLRDDCPLRTAENGATIF</sequence>
<gene>
    <name evidence="2" type="ORF">MYXE_42590</name>
</gene>
<evidence type="ECO:0000313" key="2">
    <source>
        <dbReference type="EMBL" id="BBU24469.1"/>
    </source>
</evidence>
<accession>A0AAD1H3F4</accession>
<dbReference type="AlphaFoldDB" id="A0AAD1H3F4"/>
<protein>
    <submittedName>
        <fullName evidence="2">Uncharacterized protein</fullName>
    </submittedName>
</protein>